<accession>A0A7Z0TAW1</accession>
<protein>
    <submittedName>
        <fullName evidence="1">Uncharacterized protein</fullName>
    </submittedName>
</protein>
<organism evidence="1 2">
    <name type="scientific">Streptobacillus felis</name>
    <dbReference type="NCBI Taxonomy" id="1384509"/>
    <lineage>
        <taxon>Bacteria</taxon>
        <taxon>Fusobacteriati</taxon>
        <taxon>Fusobacteriota</taxon>
        <taxon>Fusobacteriia</taxon>
        <taxon>Fusobacteriales</taxon>
        <taxon>Leptotrichiaceae</taxon>
        <taxon>Streptobacillus</taxon>
    </lineage>
</organism>
<comment type="caution">
    <text evidence="1">The sequence shown here is derived from an EMBL/GenBank/DDBJ whole genome shotgun (WGS) entry which is preliminary data.</text>
</comment>
<dbReference type="EMBL" id="JABMKT010000044">
    <property type="protein sequence ID" value="NYV28417.1"/>
    <property type="molecule type" value="Genomic_DNA"/>
</dbReference>
<dbReference type="RefSeq" id="WP_180136361.1">
    <property type="nucleotide sequence ID" value="NZ_JABMKT010000044.1"/>
</dbReference>
<name>A0A7Z0TAW1_9FUSO</name>
<evidence type="ECO:0000313" key="2">
    <source>
        <dbReference type="Proteomes" id="UP000526184"/>
    </source>
</evidence>
<keyword evidence="2" id="KW-1185">Reference proteome</keyword>
<evidence type="ECO:0000313" key="1">
    <source>
        <dbReference type="EMBL" id="NYV28417.1"/>
    </source>
</evidence>
<reference evidence="1 2" key="1">
    <citation type="submission" date="2020-05" db="EMBL/GenBank/DDBJ databases">
        <title>Streptobacillus felis strain LHL191014123.</title>
        <authorList>
            <person name="Fawzy A."/>
            <person name="Rau J."/>
            <person name="Risse K."/>
            <person name="Schauerte N."/>
            <person name="Geiger C."/>
            <person name="Blom J."/>
            <person name="Imirzalioglu C."/>
            <person name="Falgenhauer J."/>
            <person name="Bach A."/>
            <person name="Herden C."/>
            <person name="Eisenberg T."/>
        </authorList>
    </citation>
    <scope>NUCLEOTIDE SEQUENCE [LARGE SCALE GENOMIC DNA]</scope>
    <source>
        <strain evidence="1 2">LHL191014123</strain>
    </source>
</reference>
<proteinExistence type="predicted"/>
<dbReference type="Proteomes" id="UP000526184">
    <property type="component" value="Unassembled WGS sequence"/>
</dbReference>
<dbReference type="AlphaFoldDB" id="A0A7Z0TAW1"/>
<gene>
    <name evidence="1" type="ORF">HP397_06335</name>
</gene>
<sequence length="52" mass="6134">METRGRKATGRVRDKSLNFKFTQEELNKINLKLESTQEKNRSNSLLKLLKIK</sequence>